<name>A0AA96ZW41_9EURY</name>
<accession>A0AA96ZW41</accession>
<dbReference type="PROSITE" id="PS51257">
    <property type="entry name" value="PROKAR_LIPOPROTEIN"/>
    <property type="match status" value="1"/>
</dbReference>
<organism evidence="1 2">
    <name type="scientific">Methanolapillus ohkumae</name>
    <dbReference type="NCBI Taxonomy" id="3028298"/>
    <lineage>
        <taxon>Archaea</taxon>
        <taxon>Methanobacteriati</taxon>
        <taxon>Methanobacteriota</taxon>
        <taxon>Stenosarchaea group</taxon>
        <taxon>Methanomicrobia</taxon>
        <taxon>Methanosarcinales</taxon>
        <taxon>Methanosarcinaceae</taxon>
        <taxon>Methanolapillus</taxon>
    </lineage>
</organism>
<protein>
    <submittedName>
        <fullName evidence="1">Uncharacterized protein</fullName>
    </submittedName>
</protein>
<sequence length="151" mass="16309">MKQIFKFTLPVFALLVLVVFAVAAAGCLGSDADKITYEPAEIASLKVIQDNGTIYATANVTINGGCQSLDKANITAPTPGNFTENVFDVYIPVKVEGDACTLMISWTNETFTVGKVFDLADGTYTVKVNDQTALFSIKSESNKTKVFTIYE</sequence>
<dbReference type="RefSeq" id="WP_338097386.1">
    <property type="nucleotide sequence ID" value="NZ_CP131061.1"/>
</dbReference>
<reference evidence="1 2" key="1">
    <citation type="submission" date="2023-07" db="EMBL/GenBank/DDBJ databases">
        <title>Closed genome sequence of Methanosarcinaceae archaeon Am2.</title>
        <authorList>
            <person name="Poehlein A."/>
            <person name="Protasov E."/>
            <person name="Platt K."/>
            <person name="Reeh H."/>
            <person name="Daniel R."/>
            <person name="Brune A."/>
        </authorList>
    </citation>
    <scope>NUCLEOTIDE SEQUENCE [LARGE SCALE GENOMIC DNA]</scope>
    <source>
        <strain evidence="1 2">Am2</strain>
    </source>
</reference>
<dbReference type="GeneID" id="89228630"/>
<gene>
    <name evidence="1" type="ORF">MsAm2_12040</name>
</gene>
<dbReference type="EMBL" id="CP131061">
    <property type="protein sequence ID" value="WNY27409.1"/>
    <property type="molecule type" value="Genomic_DNA"/>
</dbReference>
<keyword evidence="2" id="KW-1185">Reference proteome</keyword>
<evidence type="ECO:0000313" key="2">
    <source>
        <dbReference type="Proteomes" id="UP001304970"/>
    </source>
</evidence>
<evidence type="ECO:0000313" key="1">
    <source>
        <dbReference type="EMBL" id="WNY27409.1"/>
    </source>
</evidence>
<proteinExistence type="predicted"/>
<dbReference type="Proteomes" id="UP001304970">
    <property type="component" value="Chromosome"/>
</dbReference>
<dbReference type="AlphaFoldDB" id="A0AA96ZW41"/>